<comment type="caution">
    <text evidence="7">The sequence shown here is derived from an EMBL/GenBank/DDBJ whole genome shotgun (WGS) entry which is preliminary data.</text>
</comment>
<evidence type="ECO:0000256" key="4">
    <source>
        <dbReference type="RuleBase" id="RU361173"/>
    </source>
</evidence>
<dbReference type="EMBL" id="NHZQ01000177">
    <property type="protein sequence ID" value="PSK48392.1"/>
    <property type="molecule type" value="Genomic_DNA"/>
</dbReference>
<feature type="chain" id="PRO_5015181695" evidence="5">
    <location>
        <begin position="19"/>
        <end position="315"/>
    </location>
</feature>
<gene>
    <name evidence="7" type="ORF">B9Z65_5568</name>
</gene>
<protein>
    <submittedName>
        <fullName evidence="7">Mannan endo-1,6-alpha-mannosidase DCW1</fullName>
    </submittedName>
</protein>
<comment type="subcellular location">
    <subcellularLocation>
        <location evidence="4">Secreted</location>
    </subcellularLocation>
</comment>
<dbReference type="InterPro" id="IPR002022">
    <property type="entry name" value="Pec_lyase"/>
</dbReference>
<dbReference type="OrthoDB" id="1637350at2759"/>
<dbReference type="Gene3D" id="2.160.20.10">
    <property type="entry name" value="Single-stranded right-handed beta-helix, Pectin lyase-like"/>
    <property type="match status" value="1"/>
</dbReference>
<keyword evidence="4" id="KW-0624">Polysaccharide degradation</keyword>
<proteinExistence type="inferred from homology"/>
<evidence type="ECO:0000256" key="5">
    <source>
        <dbReference type="SAM" id="SignalP"/>
    </source>
</evidence>
<evidence type="ECO:0000313" key="8">
    <source>
        <dbReference type="Proteomes" id="UP000243723"/>
    </source>
</evidence>
<feature type="domain" description="Pectate lyase" evidence="6">
    <location>
        <begin position="37"/>
        <end position="255"/>
    </location>
</feature>
<keyword evidence="8" id="KW-1185">Reference proteome</keyword>
<dbReference type="GO" id="GO:0000272">
    <property type="term" value="P:polysaccharide catabolic process"/>
    <property type="evidence" value="ECO:0007669"/>
    <property type="project" value="UniProtKB-KW"/>
</dbReference>
<dbReference type="GO" id="GO:0030570">
    <property type="term" value="F:pectate lyase activity"/>
    <property type="evidence" value="ECO:0007669"/>
    <property type="project" value="InterPro"/>
</dbReference>
<keyword evidence="2 5" id="KW-0732">Signal</keyword>
<dbReference type="Pfam" id="PF00544">
    <property type="entry name" value="Pectate_lyase_4"/>
    <property type="match status" value="1"/>
</dbReference>
<dbReference type="STRING" id="40998.A0A2P7ZJK1"/>
<keyword evidence="3 4" id="KW-0456">Lyase</keyword>
<comment type="similarity">
    <text evidence="1 4">Belongs to the polysaccharide lyase 1 family.</text>
</comment>
<accession>A0A2P7ZJK1</accession>
<evidence type="ECO:0000256" key="1">
    <source>
        <dbReference type="ARBA" id="ARBA00010980"/>
    </source>
</evidence>
<dbReference type="InterPro" id="IPR012334">
    <property type="entry name" value="Pectin_lyas_fold"/>
</dbReference>
<dbReference type="InterPro" id="IPR045032">
    <property type="entry name" value="PEL"/>
</dbReference>
<dbReference type="Proteomes" id="UP000243723">
    <property type="component" value="Unassembled WGS sequence"/>
</dbReference>
<dbReference type="PANTHER" id="PTHR31683:SF18">
    <property type="entry name" value="PECTATE LYASE 21-RELATED"/>
    <property type="match status" value="1"/>
</dbReference>
<evidence type="ECO:0000313" key="7">
    <source>
        <dbReference type="EMBL" id="PSK48392.1"/>
    </source>
</evidence>
<name>A0A2P7ZJK1_9PEZI</name>
<keyword evidence="4" id="KW-0119">Carbohydrate metabolism</keyword>
<dbReference type="AlphaFoldDB" id="A0A2P7ZJK1"/>
<evidence type="ECO:0000256" key="2">
    <source>
        <dbReference type="ARBA" id="ARBA00022729"/>
    </source>
</evidence>
<evidence type="ECO:0000259" key="6">
    <source>
        <dbReference type="SMART" id="SM00656"/>
    </source>
</evidence>
<keyword evidence="4" id="KW-0964">Secreted</keyword>
<organism evidence="7 8">
    <name type="scientific">Elsinoe australis</name>
    <dbReference type="NCBI Taxonomy" id="40998"/>
    <lineage>
        <taxon>Eukaryota</taxon>
        <taxon>Fungi</taxon>
        <taxon>Dikarya</taxon>
        <taxon>Ascomycota</taxon>
        <taxon>Pezizomycotina</taxon>
        <taxon>Dothideomycetes</taxon>
        <taxon>Dothideomycetidae</taxon>
        <taxon>Myriangiales</taxon>
        <taxon>Elsinoaceae</taxon>
        <taxon>Elsinoe</taxon>
    </lineage>
</organism>
<dbReference type="SMART" id="SM00656">
    <property type="entry name" value="Amb_all"/>
    <property type="match status" value="1"/>
</dbReference>
<dbReference type="InterPro" id="IPR011050">
    <property type="entry name" value="Pectin_lyase_fold/virulence"/>
</dbReference>
<evidence type="ECO:0000256" key="3">
    <source>
        <dbReference type="ARBA" id="ARBA00023239"/>
    </source>
</evidence>
<dbReference type="SUPFAM" id="SSF51126">
    <property type="entry name" value="Pectin lyase-like"/>
    <property type="match status" value="1"/>
</dbReference>
<feature type="signal peptide" evidence="5">
    <location>
        <begin position="1"/>
        <end position="18"/>
    </location>
</feature>
<reference evidence="7 8" key="1">
    <citation type="submission" date="2017-05" db="EMBL/GenBank/DDBJ databases">
        <title>Draft genome sequence of Elsinoe australis.</title>
        <authorList>
            <person name="Cheng Q."/>
        </authorList>
    </citation>
    <scope>NUCLEOTIDE SEQUENCE [LARGE SCALE GENOMIC DNA]</scope>
    <source>
        <strain evidence="7 8">NL1</strain>
    </source>
</reference>
<dbReference type="GO" id="GO:0005576">
    <property type="term" value="C:extracellular region"/>
    <property type="evidence" value="ECO:0007669"/>
    <property type="project" value="UniProtKB-SubCell"/>
</dbReference>
<dbReference type="PANTHER" id="PTHR31683">
    <property type="entry name" value="PECTATE LYASE 18-RELATED"/>
    <property type="match status" value="1"/>
</dbReference>
<sequence length="315" mass="32364">MKFSIATALAAFASIAFAQQGSPVGYASQNGGTTGGKGGQTVTVTDLAGLNAALGKKTDTAAKIIRIQGLIKGAAKVYVGSNKSIIGADSSSGLEGIGLQIGKDAKNVIIQNLKISKVVAANGDAIGIQSSTNVWVDHVDLSADTTHDKDYYDGLFDVTHASDFITISNSFIHDHFKGSLVGHSDSNAAEDTGKLHITYANVQWKNVGSRVPSVRFGTAHVINNVYDDIFTSGVNTRMGAQVLVESTVFANTAKPIGSWDSKTTGSAVVKDVDLGGAPNAAARGTLQSVPYSIAALGAANVRGAVAGKVGNTLKL</sequence>